<feature type="transmembrane region" description="Helical" evidence="7">
    <location>
        <begin position="95"/>
        <end position="113"/>
    </location>
</feature>
<evidence type="ECO:0000256" key="4">
    <source>
        <dbReference type="ARBA" id="ARBA00022692"/>
    </source>
</evidence>
<name>A0A0A3XRE5_BRAJP</name>
<keyword evidence="4 7" id="KW-0812">Transmembrane</keyword>
<dbReference type="PROSITE" id="PS50850">
    <property type="entry name" value="MFS"/>
    <property type="match status" value="1"/>
</dbReference>
<dbReference type="CDD" id="cd17369">
    <property type="entry name" value="MFS_ShiA_like"/>
    <property type="match status" value="1"/>
</dbReference>
<dbReference type="GO" id="GO:0005886">
    <property type="term" value="C:plasma membrane"/>
    <property type="evidence" value="ECO:0007669"/>
    <property type="project" value="UniProtKB-SubCell"/>
</dbReference>
<reference evidence="9 10" key="1">
    <citation type="submission" date="2014-09" db="EMBL/GenBank/DDBJ databases">
        <title>Draft genome of Bradyrhizobium japonicum Is-34.</title>
        <authorList>
            <person name="Tsurumaru H."/>
            <person name="Yamakawa T."/>
            <person name="Hashimoto S."/>
            <person name="Okizaki K."/>
            <person name="Kanesaki Y."/>
            <person name="Yoshikawa H."/>
            <person name="Yajima S."/>
        </authorList>
    </citation>
    <scope>NUCLEOTIDE SEQUENCE [LARGE SCALE GENOMIC DNA]</scope>
    <source>
        <strain evidence="9 10">Is-34</strain>
    </source>
</reference>
<protein>
    <submittedName>
        <fullName evidence="9">MFS transporter</fullName>
    </submittedName>
</protein>
<dbReference type="InterPro" id="IPR011701">
    <property type="entry name" value="MFS"/>
</dbReference>
<evidence type="ECO:0000313" key="9">
    <source>
        <dbReference type="EMBL" id="KGT75736.1"/>
    </source>
</evidence>
<dbReference type="Gene3D" id="1.20.1250.20">
    <property type="entry name" value="MFS general substrate transporter like domains"/>
    <property type="match status" value="2"/>
</dbReference>
<dbReference type="EMBL" id="JRPN01000024">
    <property type="protein sequence ID" value="KGT75736.1"/>
    <property type="molecule type" value="Genomic_DNA"/>
</dbReference>
<dbReference type="PANTHER" id="PTHR43045:SF1">
    <property type="entry name" value="SHIKIMATE TRANSPORTER"/>
    <property type="match status" value="1"/>
</dbReference>
<keyword evidence="6 7" id="KW-0472">Membrane</keyword>
<dbReference type="InterPro" id="IPR020846">
    <property type="entry name" value="MFS_dom"/>
</dbReference>
<evidence type="ECO:0000256" key="6">
    <source>
        <dbReference type="ARBA" id="ARBA00023136"/>
    </source>
</evidence>
<feature type="transmembrane region" description="Helical" evidence="7">
    <location>
        <begin position="283"/>
        <end position="302"/>
    </location>
</feature>
<organism evidence="9 10">
    <name type="scientific">Bradyrhizobium japonicum</name>
    <dbReference type="NCBI Taxonomy" id="375"/>
    <lineage>
        <taxon>Bacteria</taxon>
        <taxon>Pseudomonadati</taxon>
        <taxon>Pseudomonadota</taxon>
        <taxon>Alphaproteobacteria</taxon>
        <taxon>Hyphomicrobiales</taxon>
        <taxon>Nitrobacteraceae</taxon>
        <taxon>Bradyrhizobium</taxon>
    </lineage>
</organism>
<dbReference type="Proteomes" id="UP000030377">
    <property type="component" value="Unassembled WGS sequence"/>
</dbReference>
<dbReference type="SUPFAM" id="SSF103473">
    <property type="entry name" value="MFS general substrate transporter"/>
    <property type="match status" value="1"/>
</dbReference>
<feature type="transmembrane region" description="Helical" evidence="7">
    <location>
        <begin position="60"/>
        <end position="83"/>
    </location>
</feature>
<dbReference type="FunFam" id="1.20.1250.20:FF:000001">
    <property type="entry name" value="Dicarboxylate MFS transporter"/>
    <property type="match status" value="1"/>
</dbReference>
<gene>
    <name evidence="9" type="ORF">MA20_31515</name>
</gene>
<sequence>MTVADDVTLNVAPDEAASLRRIVWSSVIGTAVEWYDFLIYGTATALVFNKVFFAAGNPTLATIAAFGTYAVGFLARPLGAAIFGHYGDRVGRKAMLAITIMVMGIGTFLIGLLPTYQQIGIAAPLLLIGLRFLQGIGLGGEWGGAVLMVVENCPTHRRGLLGSMVQVGNPIGNLAAIGMFALVASLPESDFMTYGWRIPFLISIALVGVGLYIRLNMEETAAFRQVQAKKEVASLPIVEIFKHHRRPFFTAVGLKISEIAYASIGGVFVMSYATANLGLSRTVVLNGAFAASLVALFAIPLFGWLSDLLGRKTMFYASCLFSALFAFPLFWLLDTRDPTIVICTIVVAITFGQMVMFGIGAPWYCELFSARLRYSGASLGFQVGAALSGGLTPLIAASLMAWSGGASWPVSLLLIACAAVTATATTLAPEMANKELT</sequence>
<comment type="caution">
    <text evidence="9">The sequence shown here is derived from an EMBL/GenBank/DDBJ whole genome shotgun (WGS) entry which is preliminary data.</text>
</comment>
<feature type="transmembrane region" description="Helical" evidence="7">
    <location>
        <begin position="160"/>
        <end position="184"/>
    </location>
</feature>
<keyword evidence="5 7" id="KW-1133">Transmembrane helix</keyword>
<accession>A0A0A3XRE5</accession>
<evidence type="ECO:0000256" key="5">
    <source>
        <dbReference type="ARBA" id="ARBA00022989"/>
    </source>
</evidence>
<proteinExistence type="predicted"/>
<dbReference type="Pfam" id="PF07690">
    <property type="entry name" value="MFS_1"/>
    <property type="match status" value="1"/>
</dbReference>
<keyword evidence="2" id="KW-0813">Transport</keyword>
<keyword evidence="3" id="KW-1003">Cell membrane</keyword>
<evidence type="ECO:0000256" key="1">
    <source>
        <dbReference type="ARBA" id="ARBA00004651"/>
    </source>
</evidence>
<evidence type="ECO:0000259" key="8">
    <source>
        <dbReference type="PROSITE" id="PS50850"/>
    </source>
</evidence>
<evidence type="ECO:0000256" key="2">
    <source>
        <dbReference type="ARBA" id="ARBA00022448"/>
    </source>
</evidence>
<dbReference type="InterPro" id="IPR036259">
    <property type="entry name" value="MFS_trans_sf"/>
</dbReference>
<dbReference type="GO" id="GO:0022857">
    <property type="term" value="F:transmembrane transporter activity"/>
    <property type="evidence" value="ECO:0007669"/>
    <property type="project" value="InterPro"/>
</dbReference>
<feature type="transmembrane region" description="Helical" evidence="7">
    <location>
        <begin position="339"/>
        <end position="365"/>
    </location>
</feature>
<feature type="transmembrane region" description="Helical" evidence="7">
    <location>
        <begin position="377"/>
        <end position="402"/>
    </location>
</feature>
<evidence type="ECO:0000313" key="10">
    <source>
        <dbReference type="Proteomes" id="UP000030377"/>
    </source>
</evidence>
<evidence type="ECO:0000256" key="7">
    <source>
        <dbReference type="SAM" id="Phobius"/>
    </source>
</evidence>
<dbReference type="RefSeq" id="WP_028154769.1">
    <property type="nucleotide sequence ID" value="NZ_JANUDC010000001.1"/>
</dbReference>
<evidence type="ECO:0000256" key="3">
    <source>
        <dbReference type="ARBA" id="ARBA00022475"/>
    </source>
</evidence>
<feature type="transmembrane region" description="Helical" evidence="7">
    <location>
        <begin position="408"/>
        <end position="428"/>
    </location>
</feature>
<dbReference type="PANTHER" id="PTHR43045">
    <property type="entry name" value="SHIKIMATE TRANSPORTER"/>
    <property type="match status" value="1"/>
</dbReference>
<feature type="transmembrane region" description="Helical" evidence="7">
    <location>
        <begin position="314"/>
        <end position="333"/>
    </location>
</feature>
<feature type="domain" description="Major facilitator superfamily (MFS) profile" evidence="8">
    <location>
        <begin position="22"/>
        <end position="434"/>
    </location>
</feature>
<feature type="transmembrane region" description="Helical" evidence="7">
    <location>
        <begin position="119"/>
        <end position="139"/>
    </location>
</feature>
<dbReference type="AlphaFoldDB" id="A0A0A3XRE5"/>
<feature type="transmembrane region" description="Helical" evidence="7">
    <location>
        <begin position="196"/>
        <end position="215"/>
    </location>
</feature>
<comment type="subcellular location">
    <subcellularLocation>
        <location evidence="1">Cell membrane</location>
        <topology evidence="1">Multi-pass membrane protein</topology>
    </subcellularLocation>
</comment>